<keyword evidence="5" id="KW-1185">Reference proteome</keyword>
<evidence type="ECO:0000313" key="6">
    <source>
        <dbReference type="Proteomes" id="UP000285883"/>
    </source>
</evidence>
<dbReference type="EMBL" id="MAYM02000141">
    <property type="protein sequence ID" value="RLN45660.1"/>
    <property type="molecule type" value="Genomic_DNA"/>
</dbReference>
<dbReference type="AlphaFoldDB" id="A0A421GZC7"/>
<evidence type="ECO:0000313" key="5">
    <source>
        <dbReference type="Proteomes" id="UP000285624"/>
    </source>
</evidence>
<dbReference type="Proteomes" id="UP000285883">
    <property type="component" value="Unassembled WGS sequence"/>
</dbReference>
<organism evidence="4 5">
    <name type="scientific">Phytophthora kernoviae</name>
    <dbReference type="NCBI Taxonomy" id="325452"/>
    <lineage>
        <taxon>Eukaryota</taxon>
        <taxon>Sar</taxon>
        <taxon>Stramenopiles</taxon>
        <taxon>Oomycota</taxon>
        <taxon>Peronosporomycetes</taxon>
        <taxon>Peronosporales</taxon>
        <taxon>Peronosporaceae</taxon>
        <taxon>Phytophthora</taxon>
    </lineage>
</organism>
<comment type="caution">
    <text evidence="4">The sequence shown here is derived from an EMBL/GenBank/DDBJ whole genome shotgun (WGS) entry which is preliminary data.</text>
</comment>
<dbReference type="Proteomes" id="UP000792063">
    <property type="component" value="Unassembled WGS sequence"/>
</dbReference>
<name>A0A421GZC7_9STRA</name>
<gene>
    <name evidence="3" type="ORF">BBI17_001385</name>
    <name evidence="4" type="ORF">BBO99_00001615</name>
    <name evidence="1" type="ORF">JM16_001203</name>
    <name evidence="2" type="ORF">JM18_001532</name>
</gene>
<proteinExistence type="predicted"/>
<evidence type="ECO:0000313" key="2">
    <source>
        <dbReference type="EMBL" id="KAG2531895.1"/>
    </source>
</evidence>
<evidence type="ECO:0000313" key="4">
    <source>
        <dbReference type="EMBL" id="RLN84034.1"/>
    </source>
</evidence>
<dbReference type="Proteomes" id="UP000285624">
    <property type="component" value="Unassembled WGS sequence"/>
</dbReference>
<accession>A0A421GZC7</accession>
<evidence type="ECO:0000313" key="3">
    <source>
        <dbReference type="EMBL" id="RLN45660.1"/>
    </source>
</evidence>
<dbReference type="EMBL" id="JPWU03000015">
    <property type="protein sequence ID" value="KAG2531895.1"/>
    <property type="molecule type" value="Genomic_DNA"/>
</dbReference>
<reference evidence="1" key="1">
    <citation type="journal article" date="2015" name="Genom Data">
        <title>Genome sequences of six Phytophthora species associated with forests in New Zealand.</title>
        <authorList>
            <person name="Studholme D.J."/>
            <person name="McDougal R.L."/>
            <person name="Sambles C."/>
            <person name="Hansen E."/>
            <person name="Hardy G."/>
            <person name="Grant M."/>
            <person name="Ganley R.J."/>
            <person name="Williams N.M."/>
        </authorList>
    </citation>
    <scope>NUCLEOTIDE SEQUENCE</scope>
    <source>
        <strain evidence="1">NZFS 2646</strain>
        <strain evidence="2">NZFS 3630</strain>
    </source>
</reference>
<reference evidence="5 6" key="2">
    <citation type="submission" date="2018-07" db="EMBL/GenBank/DDBJ databases">
        <title>Genome sequencing of oomycete isolates from Chile give support for New Zealand origin for Phytophthora kernoviae and make available the first Nothophytophthora sp. genome.</title>
        <authorList>
            <person name="Studholme D.J."/>
            <person name="Sanfuentes E."/>
            <person name="Panda P."/>
            <person name="Hill R."/>
            <person name="Sambles C."/>
            <person name="Grant M."/>
            <person name="Williams N.M."/>
            <person name="Mcdougal R.L."/>
        </authorList>
    </citation>
    <scope>NUCLEOTIDE SEQUENCE [LARGE SCALE GENOMIC DNA]</scope>
    <source>
        <strain evidence="3">Chile2</strain>
        <strain evidence="4">Chile4</strain>
    </source>
</reference>
<dbReference type="EMBL" id="JPWV03000012">
    <property type="protein sequence ID" value="KAG2531236.1"/>
    <property type="molecule type" value="Genomic_DNA"/>
</dbReference>
<sequence length="268" mass="29619">MNLETGMFSKQQSPARATTWHQRSWKFTATVIVAAVLIIAQLTTYKPHFDAHLAKHHILRRLQEQPSLRLSFQLKRKPMYVHGASSFDVVATPTRKQSPDGDSLVYMYDGLATFEQDGEKHEYSLVDGTAYYTNHPVGRNASKSGCLPAGFVPPIETLLSAIDTASTATHLVANDMAEVVCPRGSLMAFTFAGENYLLCMPQHHHGGFQIFGEDLDIDFRYEDSVPVIEAPSIPADVEAYCGKVPFNGAIAPSATSLFHRSFSDEPIK</sequence>
<dbReference type="Proteomes" id="UP000785171">
    <property type="component" value="Unassembled WGS sequence"/>
</dbReference>
<dbReference type="EMBL" id="MBDN02000024">
    <property type="protein sequence ID" value="RLN84034.1"/>
    <property type="molecule type" value="Genomic_DNA"/>
</dbReference>
<reference evidence="1" key="3">
    <citation type="submission" date="2020-06" db="EMBL/GenBank/DDBJ databases">
        <authorList>
            <person name="Studholme D.J."/>
        </authorList>
    </citation>
    <scope>NUCLEOTIDE SEQUENCE</scope>
    <source>
        <strain evidence="1">NZFS 2646</strain>
        <strain evidence="2">NZFS 3630</strain>
    </source>
</reference>
<protein>
    <submittedName>
        <fullName evidence="4">Uncharacterized protein</fullName>
    </submittedName>
</protein>
<evidence type="ECO:0000313" key="1">
    <source>
        <dbReference type="EMBL" id="KAG2531236.1"/>
    </source>
</evidence>